<protein>
    <submittedName>
        <fullName evidence="1">Uncharacterized protein</fullName>
    </submittedName>
</protein>
<sequence length="281" mass="32037">MLTISETLDVNAIFWVRSLPDEELGPTRRITDELTDLSNNRRGWAFFEKVVENRNDLLEALAELARNAEAGLRPIIHFDAHGSKDDGLFLAPSKEFLGWEELADALRAINIATQNNLICVFATCFAYYFNFQVELKKPTPSYLIMAPADEIRVGFLEDQTAPFYTMAFESGNVTEAFRLTLGAHMTLYHCQGIFAKALSRYVRSFCQGKAKKARQEGLLSRFLAENDINDPSPEDLKKVRQLVKTSIKPSQKIIDYYAPKFLICREPAFCYEDLEKLVQRS</sequence>
<evidence type="ECO:0000313" key="2">
    <source>
        <dbReference type="Proteomes" id="UP000193396"/>
    </source>
</evidence>
<dbReference type="RefSeq" id="WP_085620034.1">
    <property type="nucleotide sequence ID" value="NZ_JFKB01000010.1"/>
</dbReference>
<dbReference type="Proteomes" id="UP000193396">
    <property type="component" value="Unassembled WGS sequence"/>
</dbReference>
<evidence type="ECO:0000313" key="1">
    <source>
        <dbReference type="EMBL" id="OSQ46952.1"/>
    </source>
</evidence>
<dbReference type="AlphaFoldDB" id="A0A1Y2L9P3"/>
<comment type="caution">
    <text evidence="1">The sequence shown here is derived from an EMBL/GenBank/DDBJ whole genome shotgun (WGS) entry which is preliminary data.</text>
</comment>
<reference evidence="1 2" key="1">
    <citation type="submission" date="2014-03" db="EMBL/GenBank/DDBJ databases">
        <title>The draft genome sequence of Thalassospira alkalitolerans JCM 18968.</title>
        <authorList>
            <person name="Lai Q."/>
            <person name="Shao Z."/>
        </authorList>
    </citation>
    <scope>NUCLEOTIDE SEQUENCE [LARGE SCALE GENOMIC DNA]</scope>
    <source>
        <strain evidence="1 2">JCM 18968</strain>
    </source>
</reference>
<gene>
    <name evidence="1" type="ORF">TALK_15440</name>
</gene>
<organism evidence="1 2">
    <name type="scientific">Thalassospira alkalitolerans</name>
    <dbReference type="NCBI Taxonomy" id="1293890"/>
    <lineage>
        <taxon>Bacteria</taxon>
        <taxon>Pseudomonadati</taxon>
        <taxon>Pseudomonadota</taxon>
        <taxon>Alphaproteobacteria</taxon>
        <taxon>Rhodospirillales</taxon>
        <taxon>Thalassospiraceae</taxon>
        <taxon>Thalassospira</taxon>
    </lineage>
</organism>
<proteinExistence type="predicted"/>
<accession>A0A1Y2L9P3</accession>
<keyword evidence="2" id="KW-1185">Reference proteome</keyword>
<dbReference type="OrthoDB" id="8365210at2"/>
<dbReference type="EMBL" id="JFKB01000010">
    <property type="protein sequence ID" value="OSQ46952.1"/>
    <property type="molecule type" value="Genomic_DNA"/>
</dbReference>
<name>A0A1Y2L9P3_9PROT</name>